<accession>A0A2C9YMV7</accession>
<proteinExistence type="predicted"/>
<keyword evidence="1" id="KW-0489">Methyltransferase</keyword>
<organism evidence="1 2">
    <name type="scientific">Bacillus wiedmannii</name>
    <dbReference type="NCBI Taxonomy" id="1890302"/>
    <lineage>
        <taxon>Bacteria</taxon>
        <taxon>Bacillati</taxon>
        <taxon>Bacillota</taxon>
        <taxon>Bacilli</taxon>
        <taxon>Bacillales</taxon>
        <taxon>Bacillaceae</taxon>
        <taxon>Bacillus</taxon>
        <taxon>Bacillus cereus group</taxon>
    </lineage>
</organism>
<dbReference type="GO" id="GO:0032259">
    <property type="term" value="P:methylation"/>
    <property type="evidence" value="ECO:0007669"/>
    <property type="project" value="UniProtKB-KW"/>
</dbReference>
<dbReference type="AlphaFoldDB" id="A0A2C9YMV7"/>
<reference evidence="1 2" key="1">
    <citation type="submission" date="2016-10" db="EMBL/GenBank/DDBJ databases">
        <title>Comparative genomics of Bacillus thuringiensis reveals a path to pathogens against multiple invertebrate hosts.</title>
        <authorList>
            <person name="Zheng J."/>
            <person name="Gao Q."/>
            <person name="Liu H."/>
            <person name="Peng D."/>
            <person name="Ruan L."/>
            <person name="Sun M."/>
        </authorList>
    </citation>
    <scope>NUCLEOTIDE SEQUENCE [LARGE SCALE GENOMIC DNA]</scope>
    <source>
        <strain evidence="1">BGSC 4BK1</strain>
    </source>
</reference>
<sequence>MSCHYFIKILYTHKPTSNYAKDNNRKKIDENNNSLLNQLAVSFSICEKGFLNDELNIYLLFSSF</sequence>
<name>A0A2C9YMV7_9BACI</name>
<comment type="caution">
    <text evidence="1">The sequence shown here is derived from an EMBL/GenBank/DDBJ whole genome shotgun (WGS) entry which is preliminary data.</text>
</comment>
<evidence type="ECO:0000313" key="1">
    <source>
        <dbReference type="EMBL" id="OTX97785.1"/>
    </source>
</evidence>
<keyword evidence="1" id="KW-0808">Transferase</keyword>
<dbReference type="Proteomes" id="UP000194945">
    <property type="component" value="Unassembled WGS sequence"/>
</dbReference>
<evidence type="ECO:0000313" key="2">
    <source>
        <dbReference type="Proteomes" id="UP000194945"/>
    </source>
</evidence>
<protein>
    <submittedName>
        <fullName evidence="1">Methyltransferase</fullName>
    </submittedName>
</protein>
<gene>
    <name evidence="1" type="ORF">BK730_01470</name>
</gene>
<dbReference type="GO" id="GO:0008168">
    <property type="term" value="F:methyltransferase activity"/>
    <property type="evidence" value="ECO:0007669"/>
    <property type="project" value="UniProtKB-KW"/>
</dbReference>
<dbReference type="EMBL" id="NFDE01000002">
    <property type="protein sequence ID" value="OTX97785.1"/>
    <property type="molecule type" value="Genomic_DNA"/>
</dbReference>